<reference evidence="2" key="1">
    <citation type="submission" date="2017-07" db="EMBL/GenBank/DDBJ databases">
        <title>Taro Niue Genome Assembly and Annotation.</title>
        <authorList>
            <person name="Atibalentja N."/>
            <person name="Keating K."/>
            <person name="Fields C.J."/>
        </authorList>
    </citation>
    <scope>NUCLEOTIDE SEQUENCE</scope>
    <source>
        <strain evidence="2">Niue_2</strain>
        <tissue evidence="2">Leaf</tissue>
    </source>
</reference>
<dbReference type="AlphaFoldDB" id="A0A843XF30"/>
<gene>
    <name evidence="2" type="ORF">Taro_050854</name>
</gene>
<keyword evidence="3" id="KW-1185">Reference proteome</keyword>
<feature type="transmembrane region" description="Helical" evidence="1">
    <location>
        <begin position="536"/>
        <end position="561"/>
    </location>
</feature>
<protein>
    <submittedName>
        <fullName evidence="2">Uncharacterized protein</fullName>
    </submittedName>
</protein>
<evidence type="ECO:0000256" key="1">
    <source>
        <dbReference type="SAM" id="Phobius"/>
    </source>
</evidence>
<name>A0A843XF30_COLES</name>
<keyword evidence="1" id="KW-1133">Transmembrane helix</keyword>
<comment type="caution">
    <text evidence="2">The sequence shown here is derived from an EMBL/GenBank/DDBJ whole genome shotgun (WGS) entry which is preliminary data.</text>
</comment>
<feature type="transmembrane region" description="Helical" evidence="1">
    <location>
        <begin position="606"/>
        <end position="627"/>
    </location>
</feature>
<keyword evidence="1" id="KW-0812">Transmembrane</keyword>
<accession>A0A843XF30</accession>
<evidence type="ECO:0000313" key="2">
    <source>
        <dbReference type="EMBL" id="MQM17873.1"/>
    </source>
</evidence>
<keyword evidence="1" id="KW-0472">Membrane</keyword>
<evidence type="ECO:0000313" key="3">
    <source>
        <dbReference type="Proteomes" id="UP000652761"/>
    </source>
</evidence>
<proteinExistence type="predicted"/>
<organism evidence="2 3">
    <name type="scientific">Colocasia esculenta</name>
    <name type="common">Wild taro</name>
    <name type="synonym">Arum esculentum</name>
    <dbReference type="NCBI Taxonomy" id="4460"/>
    <lineage>
        <taxon>Eukaryota</taxon>
        <taxon>Viridiplantae</taxon>
        <taxon>Streptophyta</taxon>
        <taxon>Embryophyta</taxon>
        <taxon>Tracheophyta</taxon>
        <taxon>Spermatophyta</taxon>
        <taxon>Magnoliopsida</taxon>
        <taxon>Liliopsida</taxon>
        <taxon>Araceae</taxon>
        <taxon>Aroideae</taxon>
        <taxon>Colocasieae</taxon>
        <taxon>Colocasia</taxon>
    </lineage>
</organism>
<feature type="transmembrane region" description="Helical" evidence="1">
    <location>
        <begin position="679"/>
        <end position="700"/>
    </location>
</feature>
<sequence length="895" mass="97485">MSNLSHSGGNRLVIAFPLCLLFPVSDRGRGWLVSKLVRGRVHVAFFLWAVTGFSSPSGFGVVGCVSADLLGGRPSDAERDRSIRRVQIRRRHPSHRLLVQKATPLWSRSGYRVYGCAVSFACGGCPACSLFARCLALEGLSRSELVRSHCLSRRWFRSHVVVSGMGPQLGRAAVVHVSLFRRVRAEGCFRILFDSAGSAGVVSGPTLVVGRVPAALDGRDWLSLLSLVHEAHPLLLSGGDSLSQEFVAGQLWWRFVLEVAARPSGSLAGVREVGSLQWWLAFQQGSSVSCRRVLLLLLGACATSMVVGSLVLQLSLSSAYASVWSSSMLVLVEVRFPQNCVVLPSGCCCVALEVEVHRLVALCSGDVSQNGAFWRVFPERCLSGSGGGSPRTYLRCFYSSACCSVFYDGPCCWPFGLCVLVKVLPRIAPLLILAEVLPRSARCSFWATVVLPLWFEVCRLVGLRSGRVLPGRLLALLVEVLHRAALCLFWSSLLFLSVEMSCRCCQSDCLCDSLLGCCRSRCGVVDYVSGRGAGQFVFLFIFEFLSCAGGTSCVPVVGWLASFLTPCVLFQMVVCCALEVLVAVWCVALSAYVVGVVPCVCVLLRADVVVALLKLLIFVHFSCGSLVESPLRLALCRHEDDLGEIEWCRRTLSCVSWCSPHAWSMSRSSFGLRLGSRHLLALVLLAACLLTCLGVGLLMLNAIGRYVAFRSEGGTLVVAFLFRRRHLRGRILVIRLSLFSWDPHPREPIEGVLRATSMLELAAELADFRAEGKTVVNNGVEHPTAGSVTRSLVPSVVALECVMFLPTWLLSVSCGDTWLFLPDLVERVHAEGCFCIVFDSTGSAGVVSGPTLVVGRGITLFRWFFLLLWLEGTGYPYRALFARLTPLLFSGRDSL</sequence>
<dbReference type="Proteomes" id="UP000652761">
    <property type="component" value="Unassembled WGS sequence"/>
</dbReference>
<feature type="transmembrane region" description="Helical" evidence="1">
    <location>
        <begin position="568"/>
        <end position="594"/>
    </location>
</feature>
<dbReference type="EMBL" id="NMUH01007817">
    <property type="protein sequence ID" value="MQM17873.1"/>
    <property type="molecule type" value="Genomic_DNA"/>
</dbReference>